<evidence type="ECO:0000313" key="1">
    <source>
        <dbReference type="EMBL" id="KAI3799207.1"/>
    </source>
</evidence>
<sequence length="412" mass="46990">MAVKRKREEEEAETMKELRDEEANATMADWLTALPESLQIHILSSLETRYTVQTSTLSKSWVSPWTCIPILNFRSYGFKKLCSFDKFVVKTLSVRGSVKLDKLTFKRGGTCSAKILKKVFDYAFLQGVKELEADIIYSRNNKRWPIWLHTSSDSLTSLKLESRSDIGCSFLEPRSGSFKNLTKLHLRRAIITDPDPFSGFPALEKLVLFYCHLQTDGNTLNIRAPQLSELTISYYNQYVNRCELNTPKLRYFECEGNNFPRLKTHQGGLPVLDTAVIGYNGFCSQNQEKMMFDDLLMLFSSIYNAKSLTVSSSVVHLLTLFPDELVKQCSPFRDLKCLKLDFSSFHYQKLFAGPCRPLKEALRLLPSVQAYLLQKSHDVKCTMICPEDPNAKSTCSRSHASQTCVCVQINIL</sequence>
<keyword evidence="2" id="KW-1185">Reference proteome</keyword>
<accession>A0ACB9HTP1</accession>
<evidence type="ECO:0000313" key="2">
    <source>
        <dbReference type="Proteomes" id="UP001056120"/>
    </source>
</evidence>
<reference evidence="1 2" key="2">
    <citation type="journal article" date="2022" name="Mol. Ecol. Resour.">
        <title>The genomes of chicory, endive, great burdock and yacon provide insights into Asteraceae paleo-polyploidization history and plant inulin production.</title>
        <authorList>
            <person name="Fan W."/>
            <person name="Wang S."/>
            <person name="Wang H."/>
            <person name="Wang A."/>
            <person name="Jiang F."/>
            <person name="Liu H."/>
            <person name="Zhao H."/>
            <person name="Xu D."/>
            <person name="Zhang Y."/>
        </authorList>
    </citation>
    <scope>NUCLEOTIDE SEQUENCE [LARGE SCALE GENOMIC DNA]</scope>
    <source>
        <strain evidence="2">cv. Yunnan</strain>
        <tissue evidence="1">Leaves</tissue>
    </source>
</reference>
<proteinExistence type="predicted"/>
<dbReference type="Proteomes" id="UP001056120">
    <property type="component" value="Linkage Group LG11"/>
</dbReference>
<comment type="caution">
    <text evidence="1">The sequence shown here is derived from an EMBL/GenBank/DDBJ whole genome shotgun (WGS) entry which is preliminary data.</text>
</comment>
<gene>
    <name evidence="1" type="ORF">L1987_34497</name>
</gene>
<reference evidence="2" key="1">
    <citation type="journal article" date="2022" name="Mol. Ecol. Resour.">
        <title>The genomes of chicory, endive, great burdock and yacon provide insights into Asteraceae palaeo-polyploidization history and plant inulin production.</title>
        <authorList>
            <person name="Fan W."/>
            <person name="Wang S."/>
            <person name="Wang H."/>
            <person name="Wang A."/>
            <person name="Jiang F."/>
            <person name="Liu H."/>
            <person name="Zhao H."/>
            <person name="Xu D."/>
            <person name="Zhang Y."/>
        </authorList>
    </citation>
    <scope>NUCLEOTIDE SEQUENCE [LARGE SCALE GENOMIC DNA]</scope>
    <source>
        <strain evidence="2">cv. Yunnan</strain>
    </source>
</reference>
<name>A0ACB9HTP1_9ASTR</name>
<dbReference type="EMBL" id="CM042028">
    <property type="protein sequence ID" value="KAI3799207.1"/>
    <property type="molecule type" value="Genomic_DNA"/>
</dbReference>
<protein>
    <submittedName>
        <fullName evidence="1">Uncharacterized protein</fullName>
    </submittedName>
</protein>
<organism evidence="1 2">
    <name type="scientific">Smallanthus sonchifolius</name>
    <dbReference type="NCBI Taxonomy" id="185202"/>
    <lineage>
        <taxon>Eukaryota</taxon>
        <taxon>Viridiplantae</taxon>
        <taxon>Streptophyta</taxon>
        <taxon>Embryophyta</taxon>
        <taxon>Tracheophyta</taxon>
        <taxon>Spermatophyta</taxon>
        <taxon>Magnoliopsida</taxon>
        <taxon>eudicotyledons</taxon>
        <taxon>Gunneridae</taxon>
        <taxon>Pentapetalae</taxon>
        <taxon>asterids</taxon>
        <taxon>campanulids</taxon>
        <taxon>Asterales</taxon>
        <taxon>Asteraceae</taxon>
        <taxon>Asteroideae</taxon>
        <taxon>Heliantheae alliance</taxon>
        <taxon>Millerieae</taxon>
        <taxon>Smallanthus</taxon>
    </lineage>
</organism>